<accession>A0A1K1MHM6</accession>
<proteinExistence type="predicted"/>
<name>A0A1K1MHM6_RUMFL</name>
<sequence>MPHFRYVTRKEASPLRKELMEFIRQIQIEVKSEFTFVPQFIGSSSRNMITCIRQGNTGFDFDIDILVNNPRNLSPVKIHNILFNAIRKHIKSTSFSNLEDSTRVITIKAIKKHNEIIDDFQNNQDSSLEKYKNTVFQRFFDIAFLNNLKEKEKYAKDTYDDIEALTSLLGTEKQLAIAEMNYDIIKQTKATVINMINFYTAIEKYLRLCIVCYPRREEIDTGNRALNRIASFTIGDLFYCFSNNRILFENISIDQRSDLLLYFEAIRKARNTEAHQGQGIKKEDAENWVNKIYEFLKLVSEAFNI</sequence>
<evidence type="ECO:0000313" key="1">
    <source>
        <dbReference type="EMBL" id="SFW22603.1"/>
    </source>
</evidence>
<protein>
    <submittedName>
        <fullName evidence="1">Uncharacterized protein</fullName>
    </submittedName>
</protein>
<organism evidence="1 2">
    <name type="scientific">Ruminococcus flavefaciens</name>
    <dbReference type="NCBI Taxonomy" id="1265"/>
    <lineage>
        <taxon>Bacteria</taxon>
        <taxon>Bacillati</taxon>
        <taxon>Bacillota</taxon>
        <taxon>Clostridia</taxon>
        <taxon>Eubacteriales</taxon>
        <taxon>Oscillospiraceae</taxon>
        <taxon>Ruminococcus</taxon>
    </lineage>
</organism>
<dbReference type="Proteomes" id="UP000183461">
    <property type="component" value="Unassembled WGS sequence"/>
</dbReference>
<evidence type="ECO:0000313" key="2">
    <source>
        <dbReference type="Proteomes" id="UP000183461"/>
    </source>
</evidence>
<gene>
    <name evidence="1" type="ORF">SAMN02910280_1215</name>
</gene>
<reference evidence="1 2" key="1">
    <citation type="submission" date="2016-11" db="EMBL/GenBank/DDBJ databases">
        <authorList>
            <person name="Jaros S."/>
            <person name="Januszkiewicz K."/>
            <person name="Wedrychowicz H."/>
        </authorList>
    </citation>
    <scope>NUCLEOTIDE SEQUENCE [LARGE SCALE GENOMIC DNA]</scope>
    <source>
        <strain evidence="1 2">YL228</strain>
    </source>
</reference>
<dbReference type="AlphaFoldDB" id="A0A1K1MHM6"/>
<dbReference type="RefSeq" id="WP_072299579.1">
    <property type="nucleotide sequence ID" value="NZ_FPIP01000002.1"/>
</dbReference>
<dbReference type="EMBL" id="FPIP01000002">
    <property type="protein sequence ID" value="SFW22603.1"/>
    <property type="molecule type" value="Genomic_DNA"/>
</dbReference>